<gene>
    <name evidence="1" type="ORF">H2199_000703</name>
</gene>
<keyword evidence="2" id="KW-1185">Reference proteome</keyword>
<organism evidence="1 2">
    <name type="scientific">Coniosporium tulheliwenetii</name>
    <dbReference type="NCBI Taxonomy" id="3383036"/>
    <lineage>
        <taxon>Eukaryota</taxon>
        <taxon>Fungi</taxon>
        <taxon>Dikarya</taxon>
        <taxon>Ascomycota</taxon>
        <taxon>Pezizomycotina</taxon>
        <taxon>Dothideomycetes</taxon>
        <taxon>Dothideomycetes incertae sedis</taxon>
        <taxon>Coniosporium</taxon>
    </lineage>
</organism>
<dbReference type="EMBL" id="JAPDRP010000002">
    <property type="protein sequence ID" value="KAJ9648790.1"/>
    <property type="molecule type" value="Genomic_DNA"/>
</dbReference>
<proteinExistence type="predicted"/>
<accession>A0ACC2ZMJ0</accession>
<name>A0ACC2ZMJ0_9PEZI</name>
<protein>
    <submittedName>
        <fullName evidence="1">Uncharacterized protein</fullName>
    </submittedName>
</protein>
<reference evidence="1" key="1">
    <citation type="submission" date="2022-10" db="EMBL/GenBank/DDBJ databases">
        <title>Culturing micro-colonial fungi from biological soil crusts in the Mojave desert and describing Neophaeococcomyces mojavensis, and introducing the new genera and species Taxawa tesnikishii.</title>
        <authorList>
            <person name="Kurbessoian T."/>
            <person name="Stajich J.E."/>
        </authorList>
    </citation>
    <scope>NUCLEOTIDE SEQUENCE</scope>
    <source>
        <strain evidence="1">JES_115</strain>
    </source>
</reference>
<comment type="caution">
    <text evidence="1">The sequence shown here is derived from an EMBL/GenBank/DDBJ whole genome shotgun (WGS) entry which is preliminary data.</text>
</comment>
<dbReference type="Proteomes" id="UP001172680">
    <property type="component" value="Unassembled WGS sequence"/>
</dbReference>
<sequence>MLLASVSKKSHSEYADLNPDSIPILTVIVKGTLLAGRFDVEKERPAPPHPTPVTFPNYERASAQRPRPWSAESASDLVQAYARLRKPGDVTIDHFAALNVTFGEASYGLEALLPAASTGSSYFPSRSLLDAAEAPEPTDANSANRRLSNDRPIPTDRDFYVRLKEIQHRNHDAYCVFTRTPKAGQLPPRLAFFRRFWDGMDNMAYYWDTSLDNYIPPKSDSEEKKTEPESRCPEDARGNGMLSKPDQNSTVPADAEPRKKARIAIDRCADTSVSATAAATDADAKTQPHPPPSPLNPRPPGTYTGYRISTGTLMPPPYRVQTISAFLEPLAWSFGLTLSAPRRPVHLSLQSLRFPVAVSTAVWETPNDRTRARQGWLVGPVLGVCVREETGFGMGDVEAELKGAGQKGTVDLLREVGALLGLAQERTREGREERKPGAGKWWVERPRWGGGAGGELGEGRGRRREGRRKGEAGEENNGCAGEEEKVSAIDAWKALRPGSGFWDPRVEYKAVGKSKESEWDEVFLVSSLNHHISMLKLRVHAAYLDYLIEGTFPATRPSDPDWCSPQLSRTRWYDLFSVTDREEAMRVVWGVLAYLLRPEDEETEKKAKDVVMGEG</sequence>
<evidence type="ECO:0000313" key="1">
    <source>
        <dbReference type="EMBL" id="KAJ9648790.1"/>
    </source>
</evidence>
<evidence type="ECO:0000313" key="2">
    <source>
        <dbReference type="Proteomes" id="UP001172680"/>
    </source>
</evidence>